<feature type="signal peptide" evidence="11">
    <location>
        <begin position="1"/>
        <end position="21"/>
    </location>
</feature>
<proteinExistence type="inferred from homology"/>
<evidence type="ECO:0000256" key="10">
    <source>
        <dbReference type="ARBA" id="ARBA00023326"/>
    </source>
</evidence>
<comment type="catalytic activity">
    <reaction evidence="1">
        <text>Endohydrolysis of (1-&gt;4)-beta-D-xylosidic linkages in xylans.</text>
        <dbReference type="EC" id="3.2.1.8"/>
    </reaction>
</comment>
<dbReference type="EC" id="3.2.1.8" evidence="3"/>
<dbReference type="InterPro" id="IPR008979">
    <property type="entry name" value="Galactose-bd-like_sf"/>
</dbReference>
<keyword evidence="9 13" id="KW-0326">Glycosidase</keyword>
<dbReference type="InterPro" id="IPR044846">
    <property type="entry name" value="GH10"/>
</dbReference>
<dbReference type="OrthoDB" id="1032269at2"/>
<dbReference type="SUPFAM" id="SSF51445">
    <property type="entry name" value="(Trans)glycosidases"/>
    <property type="match status" value="1"/>
</dbReference>
<evidence type="ECO:0000313" key="13">
    <source>
        <dbReference type="EMBL" id="PKQ43581.1"/>
    </source>
</evidence>
<dbReference type="GO" id="GO:0031176">
    <property type="term" value="F:endo-1,4-beta-xylanase activity"/>
    <property type="evidence" value="ECO:0007669"/>
    <property type="project" value="UniProtKB-EC"/>
</dbReference>
<dbReference type="EMBL" id="PJEO01000056">
    <property type="protein sequence ID" value="PKQ43581.1"/>
    <property type="molecule type" value="Genomic_DNA"/>
</dbReference>
<evidence type="ECO:0000256" key="4">
    <source>
        <dbReference type="ARBA" id="ARBA00022651"/>
    </source>
</evidence>
<dbReference type="GO" id="GO:0045493">
    <property type="term" value="P:xylan catabolic process"/>
    <property type="evidence" value="ECO:0007669"/>
    <property type="project" value="UniProtKB-KW"/>
</dbReference>
<comment type="caution">
    <text evidence="13">The sequence shown here is derived from an EMBL/GenBank/DDBJ whole genome shotgun (WGS) entry which is preliminary data.</text>
</comment>
<sequence>MKKLYKIWACASVLVMFISCADTDRPGFEVEKPENIAVQEVIDDYSDLKTYVDKESNPNFKLGAGISLSDYVSRNLIYRLVNRNFDEITLGYGMKHGAIVQSNGNLNLDNVNDLLATASESNISVFGHTLAWHANQNASYLNSLITPLVVTPPAIANSLDLSGLLNEDFMNWDVSNSGSGISVEMGEGLDANSQAVKLISSANASASTDLQLITPDIQVGEGTTFEVVFYIKSDKPGEGSVTFEGLTDNEPMLDWTGTGTVTETFETSISWQEVRFQITGFNASTFNAKLNLGYQPDVTYHIDVNNFYVYDTGGEVAITNLITNGDFEEGHINGWGGWGNNSTREITADGEGFGGTGYALAVTNPSSVSGFWVVQSSLAVPELEVGEEYVLSFYVKSTDVNGNIRPEMQSTSWQDGADGFGTVYLTNEWSKVELSVTPSVAGRNRLIISYGDMVGTVYLDNVVLRKAGGSTSEPIFVEKLPEVKSQIIAGALESWISQMVTNCAPHVKAWDVVNEPMDDANPYELKTGIGKSLSSDEFYWQDYMGKDYAVEAFRLAREYGNTDDILFVNDYNLEYNLDKCKGLIDYVEYIESQGQTVDGIGTQMHISINSNKENIATMFQLLAATGKFVKVSELDVRVFVDDPSEEILQQQADMYKYVVDMYEEYIPVIQRYGITVWGVTDSPANSSWLPGEKQGLWTVDYLRKPSYASFAEGLSGL</sequence>
<evidence type="ECO:0000256" key="8">
    <source>
        <dbReference type="ARBA" id="ARBA00023277"/>
    </source>
</evidence>
<keyword evidence="10" id="KW-0624">Polysaccharide degradation</keyword>
<dbReference type="SMART" id="SM00633">
    <property type="entry name" value="Glyco_10"/>
    <property type="match status" value="1"/>
</dbReference>
<dbReference type="Proteomes" id="UP000233435">
    <property type="component" value="Unassembled WGS sequence"/>
</dbReference>
<evidence type="ECO:0000256" key="11">
    <source>
        <dbReference type="SAM" id="SignalP"/>
    </source>
</evidence>
<evidence type="ECO:0000256" key="2">
    <source>
        <dbReference type="ARBA" id="ARBA00007495"/>
    </source>
</evidence>
<organism evidence="13 14">
    <name type="scientific">Confluentibacter flavum</name>
    <dbReference type="NCBI Taxonomy" id="1909700"/>
    <lineage>
        <taxon>Bacteria</taxon>
        <taxon>Pseudomonadati</taxon>
        <taxon>Bacteroidota</taxon>
        <taxon>Flavobacteriia</taxon>
        <taxon>Flavobacteriales</taxon>
        <taxon>Flavobacteriaceae</taxon>
        <taxon>Confluentibacter</taxon>
    </lineage>
</organism>
<evidence type="ECO:0000256" key="3">
    <source>
        <dbReference type="ARBA" id="ARBA00012590"/>
    </source>
</evidence>
<evidence type="ECO:0000256" key="9">
    <source>
        <dbReference type="ARBA" id="ARBA00023295"/>
    </source>
</evidence>
<dbReference type="PROSITE" id="PS51257">
    <property type="entry name" value="PROKAR_LIPOPROTEIN"/>
    <property type="match status" value="1"/>
</dbReference>
<evidence type="ECO:0000256" key="7">
    <source>
        <dbReference type="ARBA" id="ARBA00022801"/>
    </source>
</evidence>
<evidence type="ECO:0000256" key="1">
    <source>
        <dbReference type="ARBA" id="ARBA00000681"/>
    </source>
</evidence>
<dbReference type="InterPro" id="IPR017853">
    <property type="entry name" value="GH"/>
</dbReference>
<keyword evidence="8" id="KW-0119">Carbohydrate metabolism</keyword>
<feature type="chain" id="PRO_5014710275" description="endo-1,4-beta-xylanase" evidence="11">
    <location>
        <begin position="22"/>
        <end position="717"/>
    </location>
</feature>
<evidence type="ECO:0000256" key="6">
    <source>
        <dbReference type="ARBA" id="ARBA00022737"/>
    </source>
</evidence>
<protein>
    <recommendedName>
        <fullName evidence="3">endo-1,4-beta-xylanase</fullName>
        <ecNumber evidence="3">3.2.1.8</ecNumber>
    </recommendedName>
</protein>
<dbReference type="AlphaFoldDB" id="A0A2N3HF17"/>
<dbReference type="InterPro" id="IPR003305">
    <property type="entry name" value="CenC_carb-bd"/>
</dbReference>
<dbReference type="PANTHER" id="PTHR31490:SF88">
    <property type="entry name" value="BETA-XYLANASE"/>
    <property type="match status" value="1"/>
</dbReference>
<dbReference type="PROSITE" id="PS51760">
    <property type="entry name" value="GH10_2"/>
    <property type="match status" value="1"/>
</dbReference>
<dbReference type="Gene3D" id="3.20.20.80">
    <property type="entry name" value="Glycosidases"/>
    <property type="match status" value="2"/>
</dbReference>
<dbReference type="Pfam" id="PF00331">
    <property type="entry name" value="Glyco_hydro_10"/>
    <property type="match status" value="2"/>
</dbReference>
<comment type="similarity">
    <text evidence="2">Belongs to the glycosyl hydrolase 10 (cellulase F) family.</text>
</comment>
<keyword evidence="4 13" id="KW-0858">Xylan degradation</keyword>
<dbReference type="SUPFAM" id="SSF49785">
    <property type="entry name" value="Galactose-binding domain-like"/>
    <property type="match status" value="2"/>
</dbReference>
<accession>A0A2N3HF17</accession>
<gene>
    <name evidence="13" type="ORF">CSW08_16365</name>
</gene>
<dbReference type="RefSeq" id="WP_106660986.1">
    <property type="nucleotide sequence ID" value="NZ_PJEO01000056.1"/>
</dbReference>
<keyword evidence="5 11" id="KW-0732">Signal</keyword>
<evidence type="ECO:0000313" key="14">
    <source>
        <dbReference type="Proteomes" id="UP000233435"/>
    </source>
</evidence>
<dbReference type="Pfam" id="PF02018">
    <property type="entry name" value="CBM_4_9"/>
    <property type="match status" value="1"/>
</dbReference>
<evidence type="ECO:0000256" key="5">
    <source>
        <dbReference type="ARBA" id="ARBA00022729"/>
    </source>
</evidence>
<dbReference type="Gene3D" id="2.60.120.260">
    <property type="entry name" value="Galactose-binding domain-like"/>
    <property type="match status" value="2"/>
</dbReference>
<dbReference type="InterPro" id="IPR001000">
    <property type="entry name" value="GH10_dom"/>
</dbReference>
<keyword evidence="7 13" id="KW-0378">Hydrolase</keyword>
<name>A0A2N3HF17_9FLAO</name>
<keyword evidence="6" id="KW-0677">Repeat</keyword>
<dbReference type="PANTHER" id="PTHR31490">
    <property type="entry name" value="GLYCOSYL HYDROLASE"/>
    <property type="match status" value="1"/>
</dbReference>
<feature type="domain" description="GH10" evidence="12">
    <location>
        <begin position="42"/>
        <end position="713"/>
    </location>
</feature>
<reference evidence="13 14" key="1">
    <citation type="submission" date="2017-12" db="EMBL/GenBank/DDBJ databases">
        <title>Confluentibacter flavum sp. nov., isolated from the saline lake.</title>
        <authorList>
            <person name="Yu L."/>
        </authorList>
    </citation>
    <scope>NUCLEOTIDE SEQUENCE [LARGE SCALE GENOMIC DNA]</scope>
    <source>
        <strain evidence="13 14">3B</strain>
    </source>
</reference>
<evidence type="ECO:0000259" key="12">
    <source>
        <dbReference type="PROSITE" id="PS51760"/>
    </source>
</evidence>
<keyword evidence="14" id="KW-1185">Reference proteome</keyword>